<dbReference type="Proteomes" id="UP001283361">
    <property type="component" value="Unassembled WGS sequence"/>
</dbReference>
<sequence length="110" mass="12047">MYAREPSQHDLKQHGHLEYNRYLISVAFMNPIVTVIYRPLGGIAWAGTSLVNVTVAGEVRFVRVASAWSGASDVKSVTSCGQVKDRGYLTDLLTQDFPQPPPPPPLHCPG</sequence>
<comment type="caution">
    <text evidence="1">The sequence shown here is derived from an EMBL/GenBank/DDBJ whole genome shotgun (WGS) entry which is preliminary data.</text>
</comment>
<protein>
    <submittedName>
        <fullName evidence="1">Uncharacterized protein</fullName>
    </submittedName>
</protein>
<evidence type="ECO:0000313" key="2">
    <source>
        <dbReference type="Proteomes" id="UP001283361"/>
    </source>
</evidence>
<accession>A0AAE1B9V8</accession>
<dbReference type="EMBL" id="JAWDGP010000232">
    <property type="protein sequence ID" value="KAK3802464.1"/>
    <property type="molecule type" value="Genomic_DNA"/>
</dbReference>
<reference evidence="1" key="1">
    <citation type="journal article" date="2023" name="G3 (Bethesda)">
        <title>A reference genome for the long-term kleptoplast-retaining sea slug Elysia crispata morphotype clarki.</title>
        <authorList>
            <person name="Eastman K.E."/>
            <person name="Pendleton A.L."/>
            <person name="Shaikh M.A."/>
            <person name="Suttiyut T."/>
            <person name="Ogas R."/>
            <person name="Tomko P."/>
            <person name="Gavelis G."/>
            <person name="Widhalm J.R."/>
            <person name="Wisecaver J.H."/>
        </authorList>
    </citation>
    <scope>NUCLEOTIDE SEQUENCE</scope>
    <source>
        <strain evidence="1">ECLA1</strain>
    </source>
</reference>
<organism evidence="1 2">
    <name type="scientific">Elysia crispata</name>
    <name type="common">lettuce slug</name>
    <dbReference type="NCBI Taxonomy" id="231223"/>
    <lineage>
        <taxon>Eukaryota</taxon>
        <taxon>Metazoa</taxon>
        <taxon>Spiralia</taxon>
        <taxon>Lophotrochozoa</taxon>
        <taxon>Mollusca</taxon>
        <taxon>Gastropoda</taxon>
        <taxon>Heterobranchia</taxon>
        <taxon>Euthyneura</taxon>
        <taxon>Panpulmonata</taxon>
        <taxon>Sacoglossa</taxon>
        <taxon>Placobranchoidea</taxon>
        <taxon>Plakobranchidae</taxon>
        <taxon>Elysia</taxon>
    </lineage>
</organism>
<gene>
    <name evidence="1" type="ORF">RRG08_033103</name>
</gene>
<dbReference type="AlphaFoldDB" id="A0AAE1B9V8"/>
<name>A0AAE1B9V8_9GAST</name>
<proteinExistence type="predicted"/>
<keyword evidence="2" id="KW-1185">Reference proteome</keyword>
<evidence type="ECO:0000313" key="1">
    <source>
        <dbReference type="EMBL" id="KAK3802464.1"/>
    </source>
</evidence>